<dbReference type="GO" id="GO:0080120">
    <property type="term" value="P:CAAX-box protein maturation"/>
    <property type="evidence" value="ECO:0007669"/>
    <property type="project" value="UniProtKB-ARBA"/>
</dbReference>
<dbReference type="AlphaFoldDB" id="A0A5B8Z8E8"/>
<feature type="transmembrane region" description="Helical" evidence="1">
    <location>
        <begin position="147"/>
        <end position="165"/>
    </location>
</feature>
<evidence type="ECO:0000259" key="2">
    <source>
        <dbReference type="Pfam" id="PF02517"/>
    </source>
</evidence>
<feature type="transmembrane region" description="Helical" evidence="1">
    <location>
        <begin position="60"/>
        <end position="77"/>
    </location>
</feature>
<dbReference type="InterPro" id="IPR003675">
    <property type="entry name" value="Rce1/LyrA-like_dom"/>
</dbReference>
<organism evidence="3 4">
    <name type="scientific">Cytobacillus dafuensis</name>
    <name type="common">Bacillus dafuensis</name>
    <dbReference type="NCBI Taxonomy" id="1742359"/>
    <lineage>
        <taxon>Bacteria</taxon>
        <taxon>Bacillati</taxon>
        <taxon>Bacillota</taxon>
        <taxon>Bacilli</taxon>
        <taxon>Bacillales</taxon>
        <taxon>Bacillaceae</taxon>
        <taxon>Cytobacillus</taxon>
    </lineage>
</organism>
<evidence type="ECO:0000313" key="3">
    <source>
        <dbReference type="EMBL" id="QED47716.1"/>
    </source>
</evidence>
<dbReference type="OrthoDB" id="8754470at2"/>
<keyword evidence="4" id="KW-1185">Reference proteome</keyword>
<feature type="transmembrane region" description="Helical" evidence="1">
    <location>
        <begin position="258"/>
        <end position="277"/>
    </location>
</feature>
<accession>A0A5B8Z8E8</accession>
<evidence type="ECO:0000256" key="1">
    <source>
        <dbReference type="SAM" id="Phobius"/>
    </source>
</evidence>
<evidence type="ECO:0000313" key="4">
    <source>
        <dbReference type="Proteomes" id="UP000321555"/>
    </source>
</evidence>
<dbReference type="GO" id="GO:0006508">
    <property type="term" value="P:proteolysis"/>
    <property type="evidence" value="ECO:0007669"/>
    <property type="project" value="UniProtKB-KW"/>
</dbReference>
<feature type="transmembrane region" description="Helical" evidence="1">
    <location>
        <begin position="89"/>
        <end position="111"/>
    </location>
</feature>
<dbReference type="GO" id="GO:0008237">
    <property type="term" value="F:metallopeptidase activity"/>
    <property type="evidence" value="ECO:0007669"/>
    <property type="project" value="UniProtKB-KW"/>
</dbReference>
<keyword evidence="3" id="KW-0482">Metalloprotease</keyword>
<dbReference type="STRING" id="1742359.GCA_001439625_00615"/>
<sequence>MERMNQLTTIDRQAKVLPFLQLFIFLIIIIFTQYKQFTLAFTIIIGFVIFMTVTSKQNRVFIWVITAYILGYLFYLYGDRFIEEFPFPISILMIMNRCLLFFPIIFMVYVIKKFDVVLNHYWVKPNWKATISFPFIWSGFHSVSVKVFLMIAICINFAVFIPFIHFSNIELASPSFLFFLFIFSFVNAILEEILWRGILLTRMSDLAGEKAAVIFSGITFGISHIALGFSWGVCLLFALGGIFYAGITVRSGSILPAIIWHIIFNFLMILSGIIPYID</sequence>
<proteinExistence type="predicted"/>
<reference evidence="4" key="1">
    <citation type="submission" date="2019-08" db="EMBL/GenBank/DDBJ databases">
        <authorList>
            <person name="Zheng X."/>
        </authorList>
    </citation>
    <scope>NUCLEOTIDE SEQUENCE [LARGE SCALE GENOMIC DNA]</scope>
    <source>
        <strain evidence="4">FJAT-25496</strain>
    </source>
</reference>
<feature type="transmembrane region" description="Helical" evidence="1">
    <location>
        <begin position="211"/>
        <end position="238"/>
    </location>
</feature>
<feature type="transmembrane region" description="Helical" evidence="1">
    <location>
        <begin position="171"/>
        <end position="190"/>
    </location>
</feature>
<keyword evidence="1" id="KW-0472">Membrane</keyword>
<keyword evidence="1" id="KW-1133">Transmembrane helix</keyword>
<dbReference type="GO" id="GO:0004175">
    <property type="term" value="F:endopeptidase activity"/>
    <property type="evidence" value="ECO:0007669"/>
    <property type="project" value="UniProtKB-ARBA"/>
</dbReference>
<feature type="domain" description="CAAX prenyl protease 2/Lysostaphin resistance protein A-like" evidence="2">
    <location>
        <begin position="175"/>
        <end position="267"/>
    </location>
</feature>
<name>A0A5B8Z8E8_CYTDA</name>
<dbReference type="Pfam" id="PF02517">
    <property type="entry name" value="Rce1-like"/>
    <property type="match status" value="1"/>
</dbReference>
<keyword evidence="3" id="KW-0378">Hydrolase</keyword>
<protein>
    <submittedName>
        <fullName evidence="3">CPBP family intramembrane metalloprotease</fullName>
    </submittedName>
</protein>
<keyword evidence="3" id="KW-0645">Protease</keyword>
<dbReference type="KEGG" id="bda:FSZ17_10870"/>
<dbReference type="Proteomes" id="UP000321555">
    <property type="component" value="Chromosome"/>
</dbReference>
<keyword evidence="1" id="KW-0812">Transmembrane</keyword>
<gene>
    <name evidence="3" type="ORF">FSZ17_10870</name>
</gene>
<dbReference type="EMBL" id="CP042593">
    <property type="protein sequence ID" value="QED47716.1"/>
    <property type="molecule type" value="Genomic_DNA"/>
</dbReference>
<feature type="transmembrane region" description="Helical" evidence="1">
    <location>
        <begin position="37"/>
        <end position="53"/>
    </location>
</feature>